<dbReference type="AlphaFoldDB" id="A0ABD2YLB6"/>
<proteinExistence type="predicted"/>
<dbReference type="PANTHER" id="PTHR31286">
    <property type="entry name" value="GLYCINE-RICH CELL WALL STRUCTURAL PROTEIN 1.8-LIKE"/>
    <property type="match status" value="1"/>
</dbReference>
<accession>A0ABD2YLB6</accession>
<gene>
    <name evidence="1" type="ORF">ACH5RR_032136</name>
</gene>
<evidence type="ECO:0000313" key="1">
    <source>
        <dbReference type="EMBL" id="KAL3506754.1"/>
    </source>
</evidence>
<dbReference type="InterPro" id="IPR036875">
    <property type="entry name" value="Znf_CCHC_sf"/>
</dbReference>
<organism evidence="1 2">
    <name type="scientific">Cinchona calisaya</name>
    <dbReference type="NCBI Taxonomy" id="153742"/>
    <lineage>
        <taxon>Eukaryota</taxon>
        <taxon>Viridiplantae</taxon>
        <taxon>Streptophyta</taxon>
        <taxon>Embryophyta</taxon>
        <taxon>Tracheophyta</taxon>
        <taxon>Spermatophyta</taxon>
        <taxon>Magnoliopsida</taxon>
        <taxon>eudicotyledons</taxon>
        <taxon>Gunneridae</taxon>
        <taxon>Pentapetalae</taxon>
        <taxon>asterids</taxon>
        <taxon>lamiids</taxon>
        <taxon>Gentianales</taxon>
        <taxon>Rubiaceae</taxon>
        <taxon>Cinchonoideae</taxon>
        <taxon>Cinchoneae</taxon>
        <taxon>Cinchona</taxon>
    </lineage>
</organism>
<protein>
    <recommendedName>
        <fullName evidence="3">DUF4283 domain-containing protein</fullName>
    </recommendedName>
</protein>
<evidence type="ECO:0000313" key="2">
    <source>
        <dbReference type="Proteomes" id="UP001630127"/>
    </source>
</evidence>
<dbReference type="InterPro" id="IPR040256">
    <property type="entry name" value="At4g02000-like"/>
</dbReference>
<sequence length="171" mass="19026">MNLSKAIFAIWIKLHYYSVKILSKLASFVGISLYTDKQTASQFRLSSTKICVEVDIHSSLPAAIPFIVEDGTKAFQEVLCEWIPPKCTSCRKFGHNTPNCPSKPKQTSIWVPKKLVPAVEEPKDVDIAPDLVVDATHNSIDIFTLVIDDAASLPTTEYNYGECDLGNHTRK</sequence>
<dbReference type="Proteomes" id="UP001630127">
    <property type="component" value="Unassembled WGS sequence"/>
</dbReference>
<keyword evidence="2" id="KW-1185">Reference proteome</keyword>
<dbReference type="SUPFAM" id="SSF57756">
    <property type="entry name" value="Retrovirus zinc finger-like domains"/>
    <property type="match status" value="1"/>
</dbReference>
<dbReference type="PANTHER" id="PTHR31286:SF165">
    <property type="entry name" value="DUF4283 DOMAIN-CONTAINING PROTEIN"/>
    <property type="match status" value="1"/>
</dbReference>
<name>A0ABD2YLB6_9GENT</name>
<reference evidence="1 2" key="1">
    <citation type="submission" date="2024-11" db="EMBL/GenBank/DDBJ databases">
        <title>A near-complete genome assembly of Cinchona calisaya.</title>
        <authorList>
            <person name="Lian D.C."/>
            <person name="Zhao X.W."/>
            <person name="Wei L."/>
        </authorList>
    </citation>
    <scope>NUCLEOTIDE SEQUENCE [LARGE SCALE GENOMIC DNA]</scope>
    <source>
        <tissue evidence="1">Nenye</tissue>
    </source>
</reference>
<dbReference type="EMBL" id="JBJUIK010000013">
    <property type="protein sequence ID" value="KAL3506754.1"/>
    <property type="molecule type" value="Genomic_DNA"/>
</dbReference>
<evidence type="ECO:0008006" key="3">
    <source>
        <dbReference type="Google" id="ProtNLM"/>
    </source>
</evidence>
<comment type="caution">
    <text evidence="1">The sequence shown here is derived from an EMBL/GenBank/DDBJ whole genome shotgun (WGS) entry which is preliminary data.</text>
</comment>